<evidence type="ECO:0000259" key="1">
    <source>
        <dbReference type="Pfam" id="PF10592"/>
    </source>
</evidence>
<dbReference type="Pfam" id="PF10592">
    <property type="entry name" value="AIPR"/>
    <property type="match status" value="1"/>
</dbReference>
<comment type="caution">
    <text evidence="2">The sequence shown here is derived from an EMBL/GenBank/DDBJ whole genome shotgun (WGS) entry which is preliminary data.</text>
</comment>
<dbReference type="InterPro" id="IPR018891">
    <property type="entry name" value="AIPR_C"/>
</dbReference>
<feature type="domain" description="Abortive phage infection protein C-terminal" evidence="1">
    <location>
        <begin position="271"/>
        <end position="517"/>
    </location>
</feature>
<accession>A0A149UTM4</accession>
<name>A0A149UTM4_9PROT</name>
<dbReference type="EMBL" id="LHZY01000029">
    <property type="protein sequence ID" value="KXV71290.1"/>
    <property type="molecule type" value="Genomic_DNA"/>
</dbReference>
<gene>
    <name evidence="2" type="ORF">AD952_09585</name>
</gene>
<dbReference type="PATRIC" id="fig|178900.6.peg.3130"/>
<reference evidence="2 3" key="1">
    <citation type="submission" date="2015-06" db="EMBL/GenBank/DDBJ databases">
        <title>Improved classification and identification of acetic acid bacteria using matrix-assisted laser desorption/ionization time-of-flight mass spectrometry; Gluconobacter nephelii and Gluconobacter uchimurae are later heterotypic synonyms of Gluconobacter japonicus and Gluconobacter oxydans, respectively.</title>
        <authorList>
            <person name="Li L."/>
            <person name="Cleenwerck I."/>
            <person name="De Vuyst L."/>
            <person name="Vandamme P."/>
        </authorList>
    </citation>
    <scope>NUCLEOTIDE SEQUENCE [LARGE SCALE GENOMIC DNA]</scope>
    <source>
        <strain evidence="2 3">LMG 1608</strain>
    </source>
</reference>
<sequence length="584" mass="65462">MFQNYLKYSEDNMANETYRALVEQIVDERSKLAGLTDKSEVFESLVNSLILSSYDLTIDEIEDGDTDGSGDGQIDAMYVVVNGSVLTDEEEDKVPDKGPLEIDIIIAQTKFVDGFEENPLKIIRSTARDLLDLNKEYGSSLTNYNERIQDKFAIARKALVASAGRAAKIRVRIFYASKASTDNIHPTVITTGETLKRDFAAYATASSVELNFLGAKEIIDLSRQPTTSKRSLELQDLLSSNSGDSFACLVTVDSLIKFLSDENGDLVRALFDANVRDFLGKTEVNDAIRATLLELKDEDFWWFNNGITIVAAAVDQKGKKLMLIDPLLVNGLQTSNVLYAFMTDMNIDDTLRNSRRSKIVLVKIIVPPNEQIRDGIVRATNSQTNIPKPYLRGMDLVHRNIEDHLRASNLFYERRKNQYKNAGKSRSVIITLIEMAQSLMAAFLFRGSDARGRPNSLLKSDDDYQKLFSEKYDLDAFKNVIEAKRSIMSALIAKYHNKTSAYRNDIVFHILAFISERKFFNLNHASQGWKNNFLDDVQLDEAIATVVDLFEKAGGTDRVAKSTSFKTTVSKAAVARRTADQNAS</sequence>
<evidence type="ECO:0000313" key="3">
    <source>
        <dbReference type="Proteomes" id="UP000075312"/>
    </source>
</evidence>
<evidence type="ECO:0000313" key="2">
    <source>
        <dbReference type="EMBL" id="KXV71290.1"/>
    </source>
</evidence>
<protein>
    <recommendedName>
        <fullName evidence="1">Abortive phage infection protein C-terminal domain-containing protein</fullName>
    </recommendedName>
</protein>
<dbReference type="AlphaFoldDB" id="A0A149UTM4"/>
<dbReference type="Proteomes" id="UP000075312">
    <property type="component" value="Unassembled WGS sequence"/>
</dbReference>
<organism evidence="2 3">
    <name type="scientific">Acetobacter cerevisiae</name>
    <dbReference type="NCBI Taxonomy" id="178900"/>
    <lineage>
        <taxon>Bacteria</taxon>
        <taxon>Pseudomonadati</taxon>
        <taxon>Pseudomonadota</taxon>
        <taxon>Alphaproteobacteria</taxon>
        <taxon>Acetobacterales</taxon>
        <taxon>Acetobacteraceae</taxon>
        <taxon>Acetobacter</taxon>
    </lineage>
</organism>
<proteinExistence type="predicted"/>